<evidence type="ECO:0008006" key="3">
    <source>
        <dbReference type="Google" id="ProtNLM"/>
    </source>
</evidence>
<dbReference type="EMBL" id="JAJJMM010000001">
    <property type="protein sequence ID" value="MCC9065994.1"/>
    <property type="molecule type" value="Genomic_DNA"/>
</dbReference>
<organism evidence="1 2">
    <name type="scientific">Flavobacterium piscisymbiosum</name>
    <dbReference type="NCBI Taxonomy" id="2893753"/>
    <lineage>
        <taxon>Bacteria</taxon>
        <taxon>Pseudomonadati</taxon>
        <taxon>Bacteroidota</taxon>
        <taxon>Flavobacteriia</taxon>
        <taxon>Flavobacteriales</taxon>
        <taxon>Flavobacteriaceae</taxon>
        <taxon>Flavobacterium</taxon>
    </lineage>
</organism>
<proteinExistence type="predicted"/>
<accession>A0ABS8MKH8</accession>
<reference evidence="1" key="1">
    <citation type="submission" date="2021-11" db="EMBL/GenBank/DDBJ databases">
        <title>Description of novel Flavobacterium species.</title>
        <authorList>
            <person name="Saticioglu I.B."/>
            <person name="Ay H."/>
            <person name="Altun S."/>
            <person name="Duman M."/>
        </authorList>
    </citation>
    <scope>NUCLEOTIDE SEQUENCE</scope>
    <source>
        <strain evidence="1">F-30</strain>
    </source>
</reference>
<evidence type="ECO:0000313" key="1">
    <source>
        <dbReference type="EMBL" id="MCC9065994.1"/>
    </source>
</evidence>
<keyword evidence="2" id="KW-1185">Reference proteome</keyword>
<sequence>MLSLSGITCADTYMYNSVSKSAHISQSNHNDSNSHKGEKDLCSPFCSCACCGIQVVSNLNAASFDFPLNIEEISPKVSQYQSILISSFTGSIWQPPQINS</sequence>
<evidence type="ECO:0000313" key="2">
    <source>
        <dbReference type="Proteomes" id="UP001430679"/>
    </source>
</evidence>
<protein>
    <recommendedName>
        <fullName evidence="3">DUF2946 domain-containing protein</fullName>
    </recommendedName>
</protein>
<dbReference type="Proteomes" id="UP001430679">
    <property type="component" value="Unassembled WGS sequence"/>
</dbReference>
<name>A0ABS8MKH8_9FLAO</name>
<comment type="caution">
    <text evidence="1">The sequence shown here is derived from an EMBL/GenBank/DDBJ whole genome shotgun (WGS) entry which is preliminary data.</text>
</comment>
<gene>
    <name evidence="1" type="ORF">LNP81_23620</name>
</gene>